<reference evidence="4 5" key="1">
    <citation type="submission" date="2014-08" db="EMBL/GenBank/DDBJ databases">
        <title>Comparative genomics of the Paenibacillus odorifer group.</title>
        <authorList>
            <person name="den Bakker H.C."/>
            <person name="Tsai Y.-C."/>
            <person name="Martin N."/>
            <person name="Korlach J."/>
            <person name="Wiedmann M."/>
        </authorList>
    </citation>
    <scope>NUCLEOTIDE SEQUENCE [LARGE SCALE GENOMIC DNA]</scope>
    <source>
        <strain evidence="4 5">DSM 14472</strain>
    </source>
</reference>
<evidence type="ECO:0000256" key="2">
    <source>
        <dbReference type="ARBA" id="ARBA00023002"/>
    </source>
</evidence>
<accession>A0A089LQG1</accession>
<dbReference type="Pfam" id="PF00106">
    <property type="entry name" value="adh_short"/>
    <property type="match status" value="1"/>
</dbReference>
<dbReference type="OrthoDB" id="9775296at2"/>
<proteinExistence type="inferred from homology"/>
<dbReference type="SUPFAM" id="SSF51735">
    <property type="entry name" value="NAD(P)-binding Rossmann-fold domains"/>
    <property type="match status" value="1"/>
</dbReference>
<name>A0A089LQG1_9BACL</name>
<dbReference type="AlphaFoldDB" id="A0A089LQG1"/>
<dbReference type="RefSeq" id="WP_038693507.1">
    <property type="nucleotide sequence ID" value="NZ_CP009286.1"/>
</dbReference>
<dbReference type="PRINTS" id="PR00080">
    <property type="entry name" value="SDRFAMILY"/>
</dbReference>
<dbReference type="EMBL" id="CP009286">
    <property type="protein sequence ID" value="AIQ62335.1"/>
    <property type="molecule type" value="Genomic_DNA"/>
</dbReference>
<dbReference type="GO" id="GO:0016491">
    <property type="term" value="F:oxidoreductase activity"/>
    <property type="evidence" value="ECO:0007669"/>
    <property type="project" value="UniProtKB-KW"/>
</dbReference>
<dbReference type="Gene3D" id="3.40.50.720">
    <property type="entry name" value="NAD(P)-binding Rossmann-like Domain"/>
    <property type="match status" value="1"/>
</dbReference>
<dbReference type="InterPro" id="IPR051911">
    <property type="entry name" value="SDR_oxidoreductase"/>
</dbReference>
<comment type="similarity">
    <text evidence="1 3">Belongs to the short-chain dehydrogenases/reductases (SDR) family.</text>
</comment>
<dbReference type="PANTHER" id="PTHR43976">
    <property type="entry name" value="SHORT CHAIN DEHYDROGENASE"/>
    <property type="match status" value="1"/>
</dbReference>
<evidence type="ECO:0000313" key="4">
    <source>
        <dbReference type="EMBL" id="AIQ62335.1"/>
    </source>
</evidence>
<dbReference type="InterPro" id="IPR036291">
    <property type="entry name" value="NAD(P)-bd_dom_sf"/>
</dbReference>
<dbReference type="InterPro" id="IPR002347">
    <property type="entry name" value="SDR_fam"/>
</dbReference>
<sequence length="269" mass="29831">MTRTILITGASSGIGRATADYFAQKGWNVAATMRSPEGQKPSSPRIRYYRLDVTDTESIRLAIDGAISDFGGIDAVMNNAGYGAVGVFEAASMERIKRQFETNVFGLMNVTSCILPYFRARKSGMIINISSMGGKTTFPLYSLYHSTKWAVEGFSESLHYELRAIGIKLKMIEPGVIKTDFNTRSLDFINDEKLAEYQPYVQTAMSNIEQSYTTGDTSETVAKTIYRAATDGSSRLRYPAGKPAPLLLALRKLIPERWFIGLVRGQIEK</sequence>
<dbReference type="PRINTS" id="PR00081">
    <property type="entry name" value="GDHRDH"/>
</dbReference>
<dbReference type="KEGG" id="pste:PSTEL_03585"/>
<organism evidence="4 5">
    <name type="scientific">Paenibacillus stellifer</name>
    <dbReference type="NCBI Taxonomy" id="169760"/>
    <lineage>
        <taxon>Bacteria</taxon>
        <taxon>Bacillati</taxon>
        <taxon>Bacillota</taxon>
        <taxon>Bacilli</taxon>
        <taxon>Bacillales</taxon>
        <taxon>Paenibacillaceae</taxon>
        <taxon>Paenibacillus</taxon>
    </lineage>
</organism>
<evidence type="ECO:0000256" key="1">
    <source>
        <dbReference type="ARBA" id="ARBA00006484"/>
    </source>
</evidence>
<dbReference type="PANTHER" id="PTHR43976:SF16">
    <property type="entry name" value="SHORT-CHAIN DEHYDROGENASE_REDUCTASE FAMILY PROTEIN"/>
    <property type="match status" value="1"/>
</dbReference>
<keyword evidence="5" id="KW-1185">Reference proteome</keyword>
<keyword evidence="2" id="KW-0560">Oxidoreductase</keyword>
<protein>
    <submittedName>
        <fullName evidence="4">Short-chain dehydrogenase</fullName>
    </submittedName>
</protein>
<evidence type="ECO:0000313" key="5">
    <source>
        <dbReference type="Proteomes" id="UP000029507"/>
    </source>
</evidence>
<evidence type="ECO:0000256" key="3">
    <source>
        <dbReference type="RuleBase" id="RU000363"/>
    </source>
</evidence>
<dbReference type="STRING" id="169760.PSTEL_03585"/>
<dbReference type="HOGENOM" id="CLU_010194_2_9_9"/>
<gene>
    <name evidence="4" type="ORF">PSTEL_03585</name>
</gene>
<dbReference type="CDD" id="cd05374">
    <property type="entry name" value="17beta-HSD-like_SDR_c"/>
    <property type="match status" value="1"/>
</dbReference>
<dbReference type="Proteomes" id="UP000029507">
    <property type="component" value="Chromosome"/>
</dbReference>